<keyword evidence="4 8" id="KW-0547">Nucleotide-binding</keyword>
<dbReference type="FunFam" id="3.40.50.620:FF:000036">
    <property type="entry name" value="Glutamine-dependent NAD(+) synthetase"/>
    <property type="match status" value="1"/>
</dbReference>
<evidence type="ECO:0000256" key="8">
    <source>
        <dbReference type="PIRNR" id="PIRNR006630"/>
    </source>
</evidence>
<evidence type="ECO:0000256" key="5">
    <source>
        <dbReference type="ARBA" id="ARBA00022840"/>
    </source>
</evidence>
<dbReference type="Proteomes" id="UP000054559">
    <property type="component" value="Unassembled WGS sequence"/>
</dbReference>
<reference evidence="11" key="1">
    <citation type="journal article" date="2010" name="Genome Res.">
        <title>Population genomic sequencing of Coccidioides fungi reveals recent hybridization and transposon control.</title>
        <authorList>
            <person name="Neafsey D.E."/>
            <person name="Barker B.M."/>
            <person name="Sharpton T.J."/>
            <person name="Stajich J.E."/>
            <person name="Park D.J."/>
            <person name="Whiston E."/>
            <person name="Hung C.-Y."/>
            <person name="McMahan C."/>
            <person name="White J."/>
            <person name="Sykes S."/>
            <person name="Heiman D."/>
            <person name="Young S."/>
            <person name="Zeng Q."/>
            <person name="Abouelleil A."/>
            <person name="Aftuck L."/>
            <person name="Bessette D."/>
            <person name="Brown A."/>
            <person name="FitzGerald M."/>
            <person name="Lui A."/>
            <person name="Macdonald J.P."/>
            <person name="Priest M."/>
            <person name="Orbach M.J."/>
            <person name="Galgiani J.N."/>
            <person name="Kirkland T.N."/>
            <person name="Cole G.T."/>
            <person name="Birren B.W."/>
            <person name="Henn M.R."/>
            <person name="Taylor J.W."/>
            <person name="Rounsley S.D."/>
        </authorList>
    </citation>
    <scope>NUCLEOTIDE SEQUENCE [LARGE SCALE GENOMIC DNA]</scope>
    <source>
        <strain evidence="11">RMSCC 3703</strain>
    </source>
</reference>
<organism evidence="10 11">
    <name type="scientific">Coccidioides immitis RMSCC 3703</name>
    <dbReference type="NCBI Taxonomy" id="454286"/>
    <lineage>
        <taxon>Eukaryota</taxon>
        <taxon>Fungi</taxon>
        <taxon>Dikarya</taxon>
        <taxon>Ascomycota</taxon>
        <taxon>Pezizomycotina</taxon>
        <taxon>Eurotiomycetes</taxon>
        <taxon>Eurotiomycetidae</taxon>
        <taxon>Onygenales</taxon>
        <taxon>Onygenaceae</taxon>
        <taxon>Coccidioides</taxon>
    </lineage>
</organism>
<proteinExistence type="inferred from homology"/>
<dbReference type="InterPro" id="IPR003010">
    <property type="entry name" value="C-N_Hydrolase"/>
</dbReference>
<dbReference type="PIRSF" id="PIRSF006630">
    <property type="entry name" value="NADS_GAT"/>
    <property type="match status" value="1"/>
</dbReference>
<comment type="similarity">
    <text evidence="2 8">In the C-terminal section; belongs to the NAD synthetase family.</text>
</comment>
<dbReference type="EMBL" id="DS268159">
    <property type="protein sequence ID" value="KMU78065.1"/>
    <property type="molecule type" value="Genomic_DNA"/>
</dbReference>
<dbReference type="SUPFAM" id="SSF52402">
    <property type="entry name" value="Adenine nucleotide alpha hydrolases-like"/>
    <property type="match status" value="1"/>
</dbReference>
<gene>
    <name evidence="10" type="ORF">CISG_06827</name>
</gene>
<dbReference type="UniPathway" id="UPA00253">
    <property type="reaction ID" value="UER00334"/>
</dbReference>
<dbReference type="EC" id="6.3.5.1" evidence="8"/>
<evidence type="ECO:0000256" key="1">
    <source>
        <dbReference type="ARBA" id="ARBA00005188"/>
    </source>
</evidence>
<evidence type="ECO:0000313" key="11">
    <source>
        <dbReference type="Proteomes" id="UP000054559"/>
    </source>
</evidence>
<dbReference type="SUPFAM" id="SSF56317">
    <property type="entry name" value="Carbon-nitrogen hydrolase"/>
    <property type="match status" value="1"/>
</dbReference>
<dbReference type="InterPro" id="IPR014729">
    <property type="entry name" value="Rossmann-like_a/b/a_fold"/>
</dbReference>
<comment type="pathway">
    <text evidence="1 8">Cofactor biosynthesis; NAD(+) biosynthesis; NAD(+) from deamido-NAD(+) (L-Gln route): step 1/1.</text>
</comment>
<feature type="domain" description="CN hydrolase" evidence="9">
    <location>
        <begin position="5"/>
        <end position="275"/>
    </location>
</feature>
<accession>A0A0J8R190</accession>
<dbReference type="InterPro" id="IPR003694">
    <property type="entry name" value="NAD_synthase"/>
</dbReference>
<dbReference type="InterPro" id="IPR014445">
    <property type="entry name" value="Gln-dep_NAD_synthase"/>
</dbReference>
<evidence type="ECO:0000256" key="4">
    <source>
        <dbReference type="ARBA" id="ARBA00022741"/>
    </source>
</evidence>
<evidence type="ECO:0000259" key="9">
    <source>
        <dbReference type="PROSITE" id="PS50263"/>
    </source>
</evidence>
<dbReference type="CDD" id="cd07570">
    <property type="entry name" value="GAT_Gln-NAD-synth"/>
    <property type="match status" value="1"/>
</dbReference>
<protein>
    <recommendedName>
        <fullName evidence="8">Glutamine-dependent NAD(+) synthetase</fullName>
        <ecNumber evidence="8">6.3.5.1</ecNumber>
    </recommendedName>
    <alternativeName>
        <fullName evidence="8">NAD(+) synthase [glutamine-hydrolyzing]</fullName>
    </alternativeName>
</protein>
<dbReference type="OrthoDB" id="2020662at2759"/>
<dbReference type="Pfam" id="PF02540">
    <property type="entry name" value="NAD_synthase"/>
    <property type="match status" value="1"/>
</dbReference>
<dbReference type="GO" id="GO:0003952">
    <property type="term" value="F:NAD+ synthase (glutamine-hydrolyzing) activity"/>
    <property type="evidence" value="ECO:0007669"/>
    <property type="project" value="UniProtKB-UniRule"/>
</dbReference>
<dbReference type="AlphaFoldDB" id="A0A0J8R190"/>
<dbReference type="PANTHER" id="PTHR23090:SF9">
    <property type="entry name" value="GLUTAMINE-DEPENDENT NAD(+) SYNTHETASE"/>
    <property type="match status" value="1"/>
</dbReference>
<dbReference type="InterPro" id="IPR036526">
    <property type="entry name" value="C-N_Hydrolase_sf"/>
</dbReference>
<dbReference type="GO" id="GO:0009435">
    <property type="term" value="P:NAD+ biosynthetic process"/>
    <property type="evidence" value="ECO:0007669"/>
    <property type="project" value="UniProtKB-UniRule"/>
</dbReference>
<dbReference type="Gene3D" id="3.60.110.10">
    <property type="entry name" value="Carbon-nitrogen hydrolase"/>
    <property type="match status" value="1"/>
</dbReference>
<dbReference type="GO" id="GO:0005524">
    <property type="term" value="F:ATP binding"/>
    <property type="evidence" value="ECO:0007669"/>
    <property type="project" value="UniProtKB-UniRule"/>
</dbReference>
<dbReference type="HAMAP" id="MF_02090">
    <property type="entry name" value="NadE_glutamine_dep"/>
    <property type="match status" value="1"/>
</dbReference>
<dbReference type="GO" id="GO:0004359">
    <property type="term" value="F:glutaminase activity"/>
    <property type="evidence" value="ECO:0007669"/>
    <property type="project" value="InterPro"/>
</dbReference>
<evidence type="ECO:0000256" key="7">
    <source>
        <dbReference type="ARBA" id="ARBA00052340"/>
    </source>
</evidence>
<keyword evidence="6 8" id="KW-0520">NAD</keyword>
<keyword evidence="3 8" id="KW-0436">Ligase</keyword>
<dbReference type="CDD" id="cd00553">
    <property type="entry name" value="NAD_synthase"/>
    <property type="match status" value="1"/>
</dbReference>
<evidence type="ECO:0000256" key="2">
    <source>
        <dbReference type="ARBA" id="ARBA00007145"/>
    </source>
</evidence>
<dbReference type="GO" id="GO:0005737">
    <property type="term" value="C:cytoplasm"/>
    <property type="evidence" value="ECO:0007669"/>
    <property type="project" value="InterPro"/>
</dbReference>
<evidence type="ECO:0000256" key="6">
    <source>
        <dbReference type="ARBA" id="ARBA00023027"/>
    </source>
</evidence>
<dbReference type="PROSITE" id="PS50263">
    <property type="entry name" value="CN_HYDROLASE"/>
    <property type="match status" value="1"/>
</dbReference>
<keyword evidence="5 8" id="KW-0067">ATP-binding</keyword>
<dbReference type="FunFam" id="3.60.110.10:FF:000003">
    <property type="entry name" value="Glutamine-dependent NAD(+) synthetase"/>
    <property type="match status" value="1"/>
</dbReference>
<name>A0A0J8R190_COCIT</name>
<sequence>MGHLTTVATCTLNQWALDWEGNTARIIESIKRAKQAGAKLRVGPELEISGYDCLDHFLENDVYLHSWEMMARILADEECHGILLDIGMPIMHRNLRFNCRVIAIDGKILLIRPKIWLANDGNYREMRYFTPWERPRHVENYYLPRIIQRLQGSTKVPFGDAVISTPDTCLGAETCEELFTPAGPHADMGLNGVEIFTNSSGSHHNLRKLDQRVSLILEATRKSGGIYLYSNLQGGGGERLYYDGCSMIVVNGEIVAQGTQFSLNDVEVVTATVDLEEVRAFRFAPSRGLQAVRAPEYRRIETSFSLSAESDQLDPGLSPSPRLDVRYHLPEEEIAFGPACWLWDYLRRSQLAGFLVPLSGGIDSCATAIIVFSMCRLVIEAIEKGNQQVVTDVKRIAGVYEKEGWLPKTPQELCYNIFHTVYMGMASQSSKETRSRAKDLSKAIGAYHVDLNIDDIFSAQKDTFAKATGFDPKFKVYGGTQAENLALQNIQARTRMVTAYEFSQLLPTVRKRPGGGGLLVLGSANCDEALRGYYTRYDCSSADINPIGSISKKDLKLFIAWAQKEFELPILVDFLNATPTAELEPITKDYVQADEVDMGMTYDELSTFGICRKVLKLGPYSMFEKLLHDDLRPFLLPPQYSSLPFKKIDELVDKIENSEKGESSSK</sequence>
<dbReference type="Pfam" id="PF00795">
    <property type="entry name" value="CN_hydrolase"/>
    <property type="match status" value="1"/>
</dbReference>
<evidence type="ECO:0000256" key="3">
    <source>
        <dbReference type="ARBA" id="ARBA00022598"/>
    </source>
</evidence>
<dbReference type="InterPro" id="IPR022310">
    <property type="entry name" value="NAD/GMP_synthase"/>
</dbReference>
<dbReference type="PANTHER" id="PTHR23090">
    <property type="entry name" value="NH 3 /GLUTAMINE-DEPENDENT NAD + SYNTHETASE"/>
    <property type="match status" value="1"/>
</dbReference>
<dbReference type="NCBIfam" id="TIGR00552">
    <property type="entry name" value="nadE"/>
    <property type="match status" value="1"/>
</dbReference>
<dbReference type="STRING" id="454286.A0A0J8R190"/>
<evidence type="ECO:0000313" key="10">
    <source>
        <dbReference type="EMBL" id="KMU78065.1"/>
    </source>
</evidence>
<dbReference type="Gene3D" id="3.40.50.620">
    <property type="entry name" value="HUPs"/>
    <property type="match status" value="1"/>
</dbReference>
<comment type="catalytic activity">
    <reaction evidence="7 8">
        <text>deamido-NAD(+) + L-glutamine + ATP + H2O = L-glutamate + AMP + diphosphate + NAD(+) + H(+)</text>
        <dbReference type="Rhea" id="RHEA:24384"/>
        <dbReference type="ChEBI" id="CHEBI:15377"/>
        <dbReference type="ChEBI" id="CHEBI:15378"/>
        <dbReference type="ChEBI" id="CHEBI:29985"/>
        <dbReference type="ChEBI" id="CHEBI:30616"/>
        <dbReference type="ChEBI" id="CHEBI:33019"/>
        <dbReference type="ChEBI" id="CHEBI:57540"/>
        <dbReference type="ChEBI" id="CHEBI:58359"/>
        <dbReference type="ChEBI" id="CHEBI:58437"/>
        <dbReference type="ChEBI" id="CHEBI:456215"/>
        <dbReference type="EC" id="6.3.5.1"/>
    </reaction>
</comment>